<dbReference type="InterPro" id="IPR019734">
    <property type="entry name" value="TPR_rpt"/>
</dbReference>
<dbReference type="SUPFAM" id="SSF48452">
    <property type="entry name" value="TPR-like"/>
    <property type="match status" value="1"/>
</dbReference>
<accession>A0A1X7K4L0</accession>
<keyword evidence="2" id="KW-0732">Signal</keyword>
<reference evidence="4" key="1">
    <citation type="submission" date="2017-04" db="EMBL/GenBank/DDBJ databases">
        <authorList>
            <person name="Varghese N."/>
            <person name="Submissions S."/>
        </authorList>
    </citation>
    <scope>NUCLEOTIDE SEQUENCE [LARGE SCALE GENOMIC DNA]</scope>
    <source>
        <strain evidence="4">DSM 4125</strain>
    </source>
</reference>
<dbReference type="Gene3D" id="1.25.40.10">
    <property type="entry name" value="Tetratricopeptide repeat domain"/>
    <property type="match status" value="1"/>
</dbReference>
<dbReference type="STRING" id="1028.SAMN05661096_02365"/>
<evidence type="ECO:0000256" key="1">
    <source>
        <dbReference type="PROSITE-ProRule" id="PRU00339"/>
    </source>
</evidence>
<dbReference type="InterPro" id="IPR011990">
    <property type="entry name" value="TPR-like_helical_dom_sf"/>
</dbReference>
<dbReference type="RefSeq" id="WP_085517407.1">
    <property type="nucleotide sequence ID" value="NZ_FXAW01000004.1"/>
</dbReference>
<proteinExistence type="predicted"/>
<evidence type="ECO:0000256" key="2">
    <source>
        <dbReference type="SAM" id="SignalP"/>
    </source>
</evidence>
<keyword evidence="4" id="KW-1185">Reference proteome</keyword>
<protein>
    <submittedName>
        <fullName evidence="3">Tetratricopeptide repeat-containing protein</fullName>
    </submittedName>
</protein>
<feature type="chain" id="PRO_5012891733" evidence="2">
    <location>
        <begin position="19"/>
        <end position="272"/>
    </location>
</feature>
<dbReference type="OrthoDB" id="935812at2"/>
<dbReference type="Pfam" id="PF13181">
    <property type="entry name" value="TPR_8"/>
    <property type="match status" value="1"/>
</dbReference>
<organism evidence="3 4">
    <name type="scientific">Marivirga sericea</name>
    <dbReference type="NCBI Taxonomy" id="1028"/>
    <lineage>
        <taxon>Bacteria</taxon>
        <taxon>Pseudomonadati</taxon>
        <taxon>Bacteroidota</taxon>
        <taxon>Cytophagia</taxon>
        <taxon>Cytophagales</taxon>
        <taxon>Marivirgaceae</taxon>
        <taxon>Marivirga</taxon>
    </lineage>
</organism>
<dbReference type="EMBL" id="FXAW01000004">
    <property type="protein sequence ID" value="SMG35644.1"/>
    <property type="molecule type" value="Genomic_DNA"/>
</dbReference>
<sequence>MKLYLTIILFSISFLTLAQPNCNYFLHVGDSLKYEACKETENATGHYQFSKEFQIVMDNALAIDSTYSYAYRSKSVAYLKSGDFLEWKRLIDLAVKYDPIGNLGYRASCRHQFFKDYGGAIVDIEELSRMTHEDIGHSANGVYHLEVVRALCYRGLGNNDKAIEIIENQLATDDYLVGIYDYIHLGVLYLEAGDLEKAKSNFEKQLEYNDLAENHFYLAKALKAQGKMNEASIELENTIALYKKGYVMHDGYVYAEDKIYWSMIEQEKETLD</sequence>
<dbReference type="AlphaFoldDB" id="A0A1X7K4L0"/>
<feature type="signal peptide" evidence="2">
    <location>
        <begin position="1"/>
        <end position="18"/>
    </location>
</feature>
<evidence type="ECO:0000313" key="3">
    <source>
        <dbReference type="EMBL" id="SMG35644.1"/>
    </source>
</evidence>
<dbReference type="PROSITE" id="PS50005">
    <property type="entry name" value="TPR"/>
    <property type="match status" value="1"/>
</dbReference>
<keyword evidence="1" id="KW-0802">TPR repeat</keyword>
<dbReference type="Proteomes" id="UP000193804">
    <property type="component" value="Unassembled WGS sequence"/>
</dbReference>
<gene>
    <name evidence="3" type="ORF">SAMN05661096_02365</name>
</gene>
<name>A0A1X7K4L0_9BACT</name>
<feature type="repeat" description="TPR" evidence="1">
    <location>
        <begin position="179"/>
        <end position="212"/>
    </location>
</feature>
<evidence type="ECO:0000313" key="4">
    <source>
        <dbReference type="Proteomes" id="UP000193804"/>
    </source>
</evidence>